<accession>A0A212LP23</accession>
<reference evidence="1" key="1">
    <citation type="submission" date="2016-08" db="EMBL/GenBank/DDBJ databases">
        <authorList>
            <person name="Seilhamer J.J."/>
        </authorList>
    </citation>
    <scope>NUCLEOTIDE SEQUENCE</scope>
    <source>
        <strain evidence="1">86</strain>
    </source>
</reference>
<evidence type="ECO:0000313" key="1">
    <source>
        <dbReference type="EMBL" id="SCM79313.1"/>
    </source>
</evidence>
<dbReference type="AlphaFoldDB" id="A0A212LP23"/>
<organism evidence="1">
    <name type="scientific">uncultured Sporomusa sp</name>
    <dbReference type="NCBI Taxonomy" id="307249"/>
    <lineage>
        <taxon>Bacteria</taxon>
        <taxon>Bacillati</taxon>
        <taxon>Bacillota</taxon>
        <taxon>Negativicutes</taxon>
        <taxon>Selenomonadales</taxon>
        <taxon>Sporomusaceae</taxon>
        <taxon>Sporomusa</taxon>
        <taxon>environmental samples</taxon>
    </lineage>
</organism>
<proteinExistence type="predicted"/>
<dbReference type="RefSeq" id="WP_288183486.1">
    <property type="nucleotide sequence ID" value="NZ_LT608335.1"/>
</dbReference>
<protein>
    <submittedName>
        <fullName evidence="1">Uncharacterized protein</fullName>
    </submittedName>
</protein>
<gene>
    <name evidence="1" type="ORF">KL86SPO_20507</name>
</gene>
<sequence length="72" mass="8255">MTEWEQLYACLAELEEEYSDLLRGQEGYQPGQEMLLMAKMANLYALLSVLECRDRLEAVKPVARESQAVDSK</sequence>
<dbReference type="EMBL" id="FMJE01000002">
    <property type="protein sequence ID" value="SCM79313.1"/>
    <property type="molecule type" value="Genomic_DNA"/>
</dbReference>
<name>A0A212LP23_9FIRM</name>